<dbReference type="GO" id="GO:0009395">
    <property type="term" value="P:phospholipid catabolic process"/>
    <property type="evidence" value="ECO:0007669"/>
    <property type="project" value="UniProtKB-ARBA"/>
</dbReference>
<organism evidence="8 9">
    <name type="scientific">Anisodus tanguticus</name>
    <dbReference type="NCBI Taxonomy" id="243964"/>
    <lineage>
        <taxon>Eukaryota</taxon>
        <taxon>Viridiplantae</taxon>
        <taxon>Streptophyta</taxon>
        <taxon>Embryophyta</taxon>
        <taxon>Tracheophyta</taxon>
        <taxon>Spermatophyta</taxon>
        <taxon>Magnoliopsida</taxon>
        <taxon>eudicotyledons</taxon>
        <taxon>Gunneridae</taxon>
        <taxon>Pentapetalae</taxon>
        <taxon>asterids</taxon>
        <taxon>lamiids</taxon>
        <taxon>Solanales</taxon>
        <taxon>Solanaceae</taxon>
        <taxon>Solanoideae</taxon>
        <taxon>Hyoscyameae</taxon>
        <taxon>Anisodus</taxon>
    </lineage>
</organism>
<dbReference type="InterPro" id="IPR001906">
    <property type="entry name" value="Terpene_synth_N"/>
</dbReference>
<dbReference type="GO" id="GO:0000287">
    <property type="term" value="F:magnesium ion binding"/>
    <property type="evidence" value="ECO:0007669"/>
    <property type="project" value="InterPro"/>
</dbReference>
<dbReference type="Gene3D" id="1.50.10.160">
    <property type="match status" value="1"/>
</dbReference>
<dbReference type="AlphaFoldDB" id="A0AAE1QYW9"/>
<dbReference type="SFLD" id="SFLDG01014">
    <property type="entry name" value="Terpene_Cyclase_Like_1_N-term"/>
    <property type="match status" value="1"/>
</dbReference>
<name>A0AAE1QYW9_9SOLA</name>
<evidence type="ECO:0000313" key="9">
    <source>
        <dbReference type="Proteomes" id="UP001291623"/>
    </source>
</evidence>
<dbReference type="PANTHER" id="PTHR31739:SF25">
    <property type="entry name" value="(E,E)-GERANYLLINALOOL SYNTHASE"/>
    <property type="match status" value="1"/>
</dbReference>
<dbReference type="PANTHER" id="PTHR31739">
    <property type="entry name" value="ENT-COPALYL DIPHOSPHATE SYNTHASE, CHLOROPLASTIC"/>
    <property type="match status" value="1"/>
</dbReference>
<keyword evidence="9" id="KW-1185">Reference proteome</keyword>
<dbReference type="Pfam" id="PF03936">
    <property type="entry name" value="Terpene_synth_C"/>
    <property type="match status" value="1"/>
</dbReference>
<dbReference type="InterPro" id="IPR008949">
    <property type="entry name" value="Isoprenoid_synthase_dom_sf"/>
</dbReference>
<evidence type="ECO:0000256" key="4">
    <source>
        <dbReference type="ARBA" id="ARBA00023239"/>
    </source>
</evidence>
<dbReference type="GO" id="GO:0016102">
    <property type="term" value="P:diterpenoid biosynthetic process"/>
    <property type="evidence" value="ECO:0007669"/>
    <property type="project" value="TreeGrafter"/>
</dbReference>
<dbReference type="SUPFAM" id="SSF48239">
    <property type="entry name" value="Terpenoid cyclases/Protein prenyltransferases"/>
    <property type="match status" value="2"/>
</dbReference>
<comment type="similarity">
    <text evidence="5">Belongs to the terpene synthase family. Tpse subfamily.</text>
</comment>
<dbReference type="FunFam" id="1.50.10.130:FF:000002">
    <property type="entry name" value="Ent-copalyl diphosphate synthase, chloroplastic"/>
    <property type="match status" value="1"/>
</dbReference>
<accession>A0AAE1QYW9</accession>
<evidence type="ECO:0000256" key="5">
    <source>
        <dbReference type="ARBA" id="ARBA00061017"/>
    </source>
</evidence>
<sequence>MDSSSFSSIEYLANEIKKELFSNQDFNTFVTQTSAYDTAWLAMIPYNNQEANGPMFESCLNWILSNQNEQGFWGESNGENLPTIYSLPTTLACMVALKKWNVGESHIRKGLKFIHANVGTLLKENSQRFPPWFTIVFPSMLQLAKAQGLEIIVVNGSNGLSSDVFLKKKALLESDQKLNDVRVGKDQPLLAYLERLSYSDNYIANEEDEVLIQLCEEDNGSLFQSPSATAQAFMATGNKKCLQHLMSIVQKCPSGVPSRFPGDEELKLLCMIDNIQRMGLSQHFEKEIEQILDQVYRNYQMNLQNNEYLLSSQTSDLPERLFKDSLAFRLLRLQGYKINQGSFCWFLHQPQINTYIEKNQQHFTYVMYNVYRATDLMFNGESEIEEARSYSRIFLEKSVMNNDYLSVLPALQKVIKHELNVPWMARLEHLDHRMWIELNQSLPHTFGKSSFYWLSYLQNDKLTQLAVQNYEYRQSIYRKELEDLKRWSKEKGLVDIGFGREKTTYSYFAGAASSSSFLPYESFLRLVVAKCFIVITVADDFYDEEGSLSELQILTEAIQSWDAKNLDGPSKVIFEALDDLVCDVAKMYHIQHKIDITPQLRHMWKETFHSWLMESLWSRTSNLPTRDKYLEVGMISIGAHVAVLHAASLGCPSLSSEMLGPINGAYENITKLLMATTRLLNDIQSYQKEREVGKMNYTLLHLNENPGGHIEDSIDFVKEILVDKKKEFLENVLMDGFNDMPRTMKLLHLSCLNIFNMFFNSCNLFDTKEAILEDIMRAIYIPLDQNEQTPMPPPPKPLPPMLPPQLKKIKKNIEIPEVNACLNEKNFKHQVGSMGFGINFVGRQAPKNYNSFGWSTKGFASQKLRSCFL</sequence>
<feature type="domain" description="Terpene synthase N-terminal" evidence="6">
    <location>
        <begin position="218"/>
        <end position="419"/>
    </location>
</feature>
<dbReference type="Gene3D" id="1.10.600.10">
    <property type="entry name" value="Farnesyl Diphosphate Synthase"/>
    <property type="match status" value="1"/>
</dbReference>
<comment type="cofactor">
    <cofactor evidence="1">
        <name>Mg(2+)</name>
        <dbReference type="ChEBI" id="CHEBI:18420"/>
    </cofactor>
</comment>
<evidence type="ECO:0000313" key="8">
    <source>
        <dbReference type="EMBL" id="KAK4340577.1"/>
    </source>
</evidence>
<evidence type="ECO:0000259" key="7">
    <source>
        <dbReference type="Pfam" id="PF03936"/>
    </source>
</evidence>
<evidence type="ECO:0000256" key="2">
    <source>
        <dbReference type="ARBA" id="ARBA00022723"/>
    </source>
</evidence>
<dbReference type="Proteomes" id="UP001291623">
    <property type="component" value="Unassembled WGS sequence"/>
</dbReference>
<dbReference type="SUPFAM" id="SSF48576">
    <property type="entry name" value="Terpenoid synthases"/>
    <property type="match status" value="1"/>
</dbReference>
<dbReference type="Gene3D" id="1.50.10.130">
    <property type="entry name" value="Terpene synthase, N-terminal domain"/>
    <property type="match status" value="1"/>
</dbReference>
<keyword evidence="2" id="KW-0479">Metal-binding</keyword>
<dbReference type="InterPro" id="IPR005630">
    <property type="entry name" value="Terpene_synthase_metal-bd"/>
</dbReference>
<feature type="domain" description="Terpene synthase metal-binding" evidence="7">
    <location>
        <begin position="491"/>
        <end position="727"/>
    </location>
</feature>
<dbReference type="EMBL" id="JAVYJV010000022">
    <property type="protein sequence ID" value="KAK4340577.1"/>
    <property type="molecule type" value="Genomic_DNA"/>
</dbReference>
<keyword evidence="4" id="KW-0456">Lyase</keyword>
<dbReference type="InterPro" id="IPR036965">
    <property type="entry name" value="Terpene_synth_N_sf"/>
</dbReference>
<gene>
    <name evidence="8" type="ORF">RND71_039078</name>
</gene>
<dbReference type="Pfam" id="PF01397">
    <property type="entry name" value="Terpene_synth"/>
    <property type="match status" value="1"/>
</dbReference>
<dbReference type="FunFam" id="1.10.600.10:FF:000036">
    <property type="entry name" value="cis-abienol synthase, chloroplastic"/>
    <property type="match status" value="1"/>
</dbReference>
<dbReference type="GO" id="GO:0010333">
    <property type="term" value="F:terpene synthase activity"/>
    <property type="evidence" value="ECO:0007669"/>
    <property type="project" value="InterPro"/>
</dbReference>
<comment type="caution">
    <text evidence="8">The sequence shown here is derived from an EMBL/GenBank/DDBJ whole genome shotgun (WGS) entry which is preliminary data.</text>
</comment>
<dbReference type="GO" id="GO:0016115">
    <property type="term" value="P:terpenoid catabolic process"/>
    <property type="evidence" value="ECO:0007669"/>
    <property type="project" value="UniProtKB-ARBA"/>
</dbReference>
<evidence type="ECO:0000256" key="3">
    <source>
        <dbReference type="ARBA" id="ARBA00022842"/>
    </source>
</evidence>
<evidence type="ECO:0000256" key="1">
    <source>
        <dbReference type="ARBA" id="ARBA00001946"/>
    </source>
</evidence>
<dbReference type="InterPro" id="IPR008930">
    <property type="entry name" value="Terpenoid_cyclase/PrenylTrfase"/>
</dbReference>
<protein>
    <submittedName>
        <fullName evidence="8">Uncharacterized protein</fullName>
    </submittedName>
</protein>
<reference evidence="8" key="1">
    <citation type="submission" date="2023-12" db="EMBL/GenBank/DDBJ databases">
        <title>Genome assembly of Anisodus tanguticus.</title>
        <authorList>
            <person name="Wang Y.-J."/>
        </authorList>
    </citation>
    <scope>NUCLEOTIDE SEQUENCE</scope>
    <source>
        <strain evidence="8">KB-2021</strain>
        <tissue evidence="8">Leaf</tissue>
    </source>
</reference>
<proteinExistence type="inferred from homology"/>
<dbReference type="InterPro" id="IPR050148">
    <property type="entry name" value="Terpene_synthase-like"/>
</dbReference>
<evidence type="ECO:0000259" key="6">
    <source>
        <dbReference type="Pfam" id="PF01397"/>
    </source>
</evidence>
<keyword evidence="3" id="KW-0460">Magnesium</keyword>